<organism evidence="2 3">
    <name type="scientific">Micropruina glycogenica</name>
    <dbReference type="NCBI Taxonomy" id="75385"/>
    <lineage>
        <taxon>Bacteria</taxon>
        <taxon>Bacillati</taxon>
        <taxon>Actinomycetota</taxon>
        <taxon>Actinomycetes</taxon>
        <taxon>Propionibacteriales</taxon>
        <taxon>Nocardioidaceae</taxon>
        <taxon>Micropruina</taxon>
    </lineage>
</organism>
<dbReference type="EMBL" id="LT985188">
    <property type="protein sequence ID" value="SPD86319.1"/>
    <property type="molecule type" value="Genomic_DNA"/>
</dbReference>
<dbReference type="RefSeq" id="WP_105185344.1">
    <property type="nucleotide sequence ID" value="NZ_BAAAGO010000018.1"/>
</dbReference>
<sequence>MHPTDEVLAAIALGDKVSHSDIEHVGGCPNCSATVAELTDLKARVAATADVQLTDPPELVWAAIAAEVDDHRHEDLPPATASTSSDAPVQNPAPVSERHWSRRAWLFGAAAAGVAIGVAGSQLVPRLTQSQPTLLAQTTLDTLDTKKPGGEATLINSAGTLELTLRVTPLDAGAGYLEVWLINTDLARMVSIGVLPGGAPEMVFPVTATLFDQGYRIVDISREQFDSKPQHSGDSVLRGTLA</sequence>
<dbReference type="Proteomes" id="UP000238164">
    <property type="component" value="Chromosome 1"/>
</dbReference>
<evidence type="ECO:0000313" key="2">
    <source>
        <dbReference type="EMBL" id="SPD86319.1"/>
    </source>
</evidence>
<protein>
    <recommendedName>
        <fullName evidence="4">Anti-sigma-K factor rskA</fullName>
    </recommendedName>
</protein>
<reference evidence="2 3" key="1">
    <citation type="submission" date="2018-02" db="EMBL/GenBank/DDBJ databases">
        <authorList>
            <person name="Cohen D.B."/>
            <person name="Kent A.D."/>
        </authorList>
    </citation>
    <scope>NUCLEOTIDE SEQUENCE [LARGE SCALE GENOMIC DNA]</scope>
    <source>
        <strain evidence="2">1</strain>
    </source>
</reference>
<evidence type="ECO:0000256" key="1">
    <source>
        <dbReference type="SAM" id="MobiDB-lite"/>
    </source>
</evidence>
<dbReference type="KEGG" id="mgg:MPLG2_1283"/>
<accession>A0A2N9JFK6</accession>
<keyword evidence="3" id="KW-1185">Reference proteome</keyword>
<evidence type="ECO:0008006" key="4">
    <source>
        <dbReference type="Google" id="ProtNLM"/>
    </source>
</evidence>
<dbReference type="AlphaFoldDB" id="A0A2N9JFK6"/>
<gene>
    <name evidence="2" type="ORF">MPLG2_1283</name>
</gene>
<proteinExistence type="predicted"/>
<feature type="region of interest" description="Disordered" evidence="1">
    <location>
        <begin position="74"/>
        <end position="94"/>
    </location>
</feature>
<dbReference type="OrthoDB" id="4328740at2"/>
<name>A0A2N9JFK6_9ACTN</name>
<evidence type="ECO:0000313" key="3">
    <source>
        <dbReference type="Proteomes" id="UP000238164"/>
    </source>
</evidence>